<dbReference type="SUPFAM" id="SSF56112">
    <property type="entry name" value="Protein kinase-like (PK-like)"/>
    <property type="match status" value="1"/>
</dbReference>
<organism evidence="3 4">
    <name type="scientific">Ganoderma sinense ZZ0214-1</name>
    <dbReference type="NCBI Taxonomy" id="1077348"/>
    <lineage>
        <taxon>Eukaryota</taxon>
        <taxon>Fungi</taxon>
        <taxon>Dikarya</taxon>
        <taxon>Basidiomycota</taxon>
        <taxon>Agaricomycotina</taxon>
        <taxon>Agaricomycetes</taxon>
        <taxon>Polyporales</taxon>
        <taxon>Polyporaceae</taxon>
        <taxon>Ganoderma</taxon>
    </lineage>
</organism>
<feature type="region of interest" description="Disordered" evidence="1">
    <location>
        <begin position="714"/>
        <end position="767"/>
    </location>
</feature>
<keyword evidence="4" id="KW-1185">Reference proteome</keyword>
<feature type="compositionally biased region" description="Basic and acidic residues" evidence="1">
    <location>
        <begin position="758"/>
        <end position="767"/>
    </location>
</feature>
<accession>A0A2G8S9P1</accession>
<name>A0A2G8S9P1_9APHY</name>
<proteinExistence type="predicted"/>
<dbReference type="AlphaFoldDB" id="A0A2G8S9P1"/>
<comment type="caution">
    <text evidence="3">The sequence shown here is derived from an EMBL/GenBank/DDBJ whole genome shotgun (WGS) entry which is preliminary data.</text>
</comment>
<dbReference type="PANTHER" id="PTHR38248:SF2">
    <property type="entry name" value="FUNK1 11"/>
    <property type="match status" value="1"/>
</dbReference>
<reference evidence="3 4" key="1">
    <citation type="journal article" date="2015" name="Sci. Rep.">
        <title>Chromosome-level genome map provides insights into diverse defense mechanisms in the medicinal fungus Ganoderma sinense.</title>
        <authorList>
            <person name="Zhu Y."/>
            <person name="Xu J."/>
            <person name="Sun C."/>
            <person name="Zhou S."/>
            <person name="Xu H."/>
            <person name="Nelson D.R."/>
            <person name="Qian J."/>
            <person name="Song J."/>
            <person name="Luo H."/>
            <person name="Xiang L."/>
            <person name="Li Y."/>
            <person name="Xu Z."/>
            <person name="Ji A."/>
            <person name="Wang L."/>
            <person name="Lu S."/>
            <person name="Hayward A."/>
            <person name="Sun W."/>
            <person name="Li X."/>
            <person name="Schwartz D.C."/>
            <person name="Wang Y."/>
            <person name="Chen S."/>
        </authorList>
    </citation>
    <scope>NUCLEOTIDE SEQUENCE [LARGE SCALE GENOMIC DNA]</scope>
    <source>
        <strain evidence="3 4">ZZ0214-1</strain>
    </source>
</reference>
<dbReference type="EMBL" id="AYKW01000014">
    <property type="protein sequence ID" value="PIL30475.1"/>
    <property type="molecule type" value="Genomic_DNA"/>
</dbReference>
<dbReference type="OrthoDB" id="3265188at2759"/>
<evidence type="ECO:0000313" key="3">
    <source>
        <dbReference type="EMBL" id="PIL30475.1"/>
    </source>
</evidence>
<feature type="domain" description="Fungal-type protein kinase" evidence="2">
    <location>
        <begin position="219"/>
        <end position="594"/>
    </location>
</feature>
<dbReference type="Pfam" id="PF17667">
    <property type="entry name" value="Pkinase_fungal"/>
    <property type="match status" value="1"/>
</dbReference>
<dbReference type="PANTHER" id="PTHR38248">
    <property type="entry name" value="FUNK1 6"/>
    <property type="match status" value="1"/>
</dbReference>
<evidence type="ECO:0000259" key="2">
    <source>
        <dbReference type="Pfam" id="PF17667"/>
    </source>
</evidence>
<sequence>MADVIPIPEARSCVYNIPLALDHTLLQTRGPEPHFAKSRNANLLADCKRAIAGPMPFQQFMDHFLPQPSKDDRTNLLESFDAFKSVPPSAIDAAEIYEPLVAALNARDGSKSRCPGFVFEVAANRSLHPKRAGYVKPHICCYTPNNSRLVSQSDPSSRVEFGYAELFINVQPDPTLDFFADPPPDSEPAARTSHDFMQRARDEDGMPVVNLVLTLGQHVAYAAEVFARQPRTFLFTVALSGSRARLLRWDRAGGVATEAFDLREQPGLLCEFLWRFSQASCAGRGHDTSVQAATEEEERLFREVIERHARSQLDNDDEQALKNAVAEHYKAGHVYAIDILHQRPQSGERTRRFLVSRPLVSTLSLFGRGTRGYWATDKANRSIAFIKDTWRSSSLSELEAETLQHLNDLGVDYVPSVTWYGDVEDSGRVVNDHCEASADTKYQHTLSHEVMSKPWVCLFHKDPPFAIRRRHHRLVMGTVGYNLNRLRGTEELLHATYDVYTAMRQVLAKDSRIHRDISVGNIVLVQEPGKTVRSGYLIDWETSCKVDDAGASTEMGRVGTWQYVSIRMLREDHGQTGKATFQDEMESLLYVVLYCALLWQPHNVSMKQLTSTVTELFDSCTEFEAGIKDGGDGKMVNAMHRVYTRSARFENQDLSEWLNTVMDFHSPRPHQEAEYKDKWSNPEQLDAYWSNFLQTRTLDRNNRADNKLDHFDFYDSITPPSPPPRYLPPRRLSKTPPPPFPRRCKRKINEPPGDLESQPDKQARTEL</sequence>
<dbReference type="Gene3D" id="1.10.510.10">
    <property type="entry name" value="Transferase(Phosphotransferase) domain 1"/>
    <property type="match status" value="1"/>
</dbReference>
<dbReference type="InterPro" id="IPR040976">
    <property type="entry name" value="Pkinase_fungal"/>
</dbReference>
<protein>
    <recommendedName>
        <fullName evidence="2">Fungal-type protein kinase domain-containing protein</fullName>
    </recommendedName>
</protein>
<dbReference type="InterPro" id="IPR011009">
    <property type="entry name" value="Kinase-like_dom_sf"/>
</dbReference>
<evidence type="ECO:0000313" key="4">
    <source>
        <dbReference type="Proteomes" id="UP000230002"/>
    </source>
</evidence>
<gene>
    <name evidence="3" type="ORF">GSI_07174</name>
</gene>
<evidence type="ECO:0000256" key="1">
    <source>
        <dbReference type="SAM" id="MobiDB-lite"/>
    </source>
</evidence>
<dbReference type="Proteomes" id="UP000230002">
    <property type="component" value="Unassembled WGS sequence"/>
</dbReference>